<feature type="transmembrane region" description="Helical" evidence="1">
    <location>
        <begin position="96"/>
        <end position="122"/>
    </location>
</feature>
<evidence type="ECO:0000313" key="3">
    <source>
        <dbReference type="Proteomes" id="UP000289738"/>
    </source>
</evidence>
<organism evidence="2 3">
    <name type="scientific">Arachis hypogaea</name>
    <name type="common">Peanut</name>
    <dbReference type="NCBI Taxonomy" id="3818"/>
    <lineage>
        <taxon>Eukaryota</taxon>
        <taxon>Viridiplantae</taxon>
        <taxon>Streptophyta</taxon>
        <taxon>Embryophyta</taxon>
        <taxon>Tracheophyta</taxon>
        <taxon>Spermatophyta</taxon>
        <taxon>Magnoliopsida</taxon>
        <taxon>eudicotyledons</taxon>
        <taxon>Gunneridae</taxon>
        <taxon>Pentapetalae</taxon>
        <taxon>rosids</taxon>
        <taxon>fabids</taxon>
        <taxon>Fabales</taxon>
        <taxon>Fabaceae</taxon>
        <taxon>Papilionoideae</taxon>
        <taxon>50 kb inversion clade</taxon>
        <taxon>dalbergioids sensu lato</taxon>
        <taxon>Dalbergieae</taxon>
        <taxon>Pterocarpus clade</taxon>
        <taxon>Arachis</taxon>
    </lineage>
</organism>
<keyword evidence="1" id="KW-0812">Transmembrane</keyword>
<accession>A0A444XK37</accession>
<sequence>MRRKRMNMDKTCFCGLETMIKKFGTLEHLERLFHTCLRYRKGSHRNYFSWVDDNEYEAFEITNGGTEVEFEVESDYENWKMKPGWRIGSLKAKVRVVNMLIIFMFALVIVLMLVVGTLYMSFVKK</sequence>
<evidence type="ECO:0000313" key="2">
    <source>
        <dbReference type="EMBL" id="RYQ90029.1"/>
    </source>
</evidence>
<gene>
    <name evidence="2" type="ORF">Ahy_B09g096347</name>
</gene>
<reference evidence="2 3" key="1">
    <citation type="submission" date="2019-01" db="EMBL/GenBank/DDBJ databases">
        <title>Sequencing of cultivated peanut Arachis hypogaea provides insights into genome evolution and oil improvement.</title>
        <authorList>
            <person name="Chen X."/>
        </authorList>
    </citation>
    <scope>NUCLEOTIDE SEQUENCE [LARGE SCALE GENOMIC DNA]</scope>
    <source>
        <strain evidence="3">cv. Fuhuasheng</strain>
        <tissue evidence="2">Leaves</tissue>
    </source>
</reference>
<dbReference type="Proteomes" id="UP000289738">
    <property type="component" value="Chromosome B09"/>
</dbReference>
<protein>
    <submittedName>
        <fullName evidence="2">Uncharacterized protein</fullName>
    </submittedName>
</protein>
<comment type="caution">
    <text evidence="2">The sequence shown here is derived from an EMBL/GenBank/DDBJ whole genome shotgun (WGS) entry which is preliminary data.</text>
</comment>
<proteinExistence type="predicted"/>
<dbReference type="AlphaFoldDB" id="A0A444XK37"/>
<keyword evidence="1" id="KW-1133">Transmembrane helix</keyword>
<evidence type="ECO:0000256" key="1">
    <source>
        <dbReference type="SAM" id="Phobius"/>
    </source>
</evidence>
<dbReference type="EMBL" id="SDMP01000019">
    <property type="protein sequence ID" value="RYQ90029.1"/>
    <property type="molecule type" value="Genomic_DNA"/>
</dbReference>
<keyword evidence="3" id="KW-1185">Reference proteome</keyword>
<name>A0A444XK37_ARAHY</name>
<keyword evidence="1" id="KW-0472">Membrane</keyword>